<keyword evidence="2" id="KW-1185">Reference proteome</keyword>
<organism evidence="1 2">
    <name type="scientific">Araneus ventricosus</name>
    <name type="common">Orbweaver spider</name>
    <name type="synonym">Epeira ventricosa</name>
    <dbReference type="NCBI Taxonomy" id="182803"/>
    <lineage>
        <taxon>Eukaryota</taxon>
        <taxon>Metazoa</taxon>
        <taxon>Ecdysozoa</taxon>
        <taxon>Arthropoda</taxon>
        <taxon>Chelicerata</taxon>
        <taxon>Arachnida</taxon>
        <taxon>Araneae</taxon>
        <taxon>Araneomorphae</taxon>
        <taxon>Entelegynae</taxon>
        <taxon>Araneoidea</taxon>
        <taxon>Araneidae</taxon>
        <taxon>Araneus</taxon>
    </lineage>
</organism>
<evidence type="ECO:0000313" key="1">
    <source>
        <dbReference type="EMBL" id="GBL97016.1"/>
    </source>
</evidence>
<dbReference type="Proteomes" id="UP000499080">
    <property type="component" value="Unassembled WGS sequence"/>
</dbReference>
<sequence>MFTQDIEVEKNRLKVLRRRAQRAPQDTRNARFQYHKEAKKYMRKVKTAKNSGWKSFCTNASNPYGTHYKVAFRKAIKPAELIILNNHDPSGNHLKIAQDILKKIFLHPANNNSSTYIPDDCPFTKGEVATAIHHLSKGKA</sequence>
<comment type="caution">
    <text evidence="1">The sequence shown here is derived from an EMBL/GenBank/DDBJ whole genome shotgun (WGS) entry which is preliminary data.</text>
</comment>
<proteinExistence type="predicted"/>
<accession>A0A4Y2C095</accession>
<dbReference type="AlphaFoldDB" id="A0A4Y2C095"/>
<reference evidence="1 2" key="1">
    <citation type="journal article" date="2019" name="Sci. Rep.">
        <title>Orb-weaving spider Araneus ventricosus genome elucidates the spidroin gene catalogue.</title>
        <authorList>
            <person name="Kono N."/>
            <person name="Nakamura H."/>
            <person name="Ohtoshi R."/>
            <person name="Moran D.A.P."/>
            <person name="Shinohara A."/>
            <person name="Yoshida Y."/>
            <person name="Fujiwara M."/>
            <person name="Mori M."/>
            <person name="Tomita M."/>
            <person name="Arakawa K."/>
        </authorList>
    </citation>
    <scope>NUCLEOTIDE SEQUENCE [LARGE SCALE GENOMIC DNA]</scope>
</reference>
<evidence type="ECO:0000313" key="2">
    <source>
        <dbReference type="Proteomes" id="UP000499080"/>
    </source>
</evidence>
<dbReference type="EMBL" id="BGPR01000126">
    <property type="protein sequence ID" value="GBL97016.1"/>
    <property type="molecule type" value="Genomic_DNA"/>
</dbReference>
<name>A0A4Y2C095_ARAVE</name>
<gene>
    <name evidence="1" type="ORF">AVEN_254071_1</name>
</gene>
<protein>
    <submittedName>
        <fullName evidence="1">Uncharacterized protein</fullName>
    </submittedName>
</protein>